<feature type="compositionally biased region" description="Basic residues" evidence="1">
    <location>
        <begin position="107"/>
        <end position="118"/>
    </location>
</feature>
<evidence type="ECO:0000313" key="3">
    <source>
        <dbReference type="EMBL" id="MCQ8131103.1"/>
    </source>
</evidence>
<proteinExistence type="predicted"/>
<protein>
    <submittedName>
        <fullName evidence="3">Energy transducer TonB</fullName>
    </submittedName>
</protein>
<keyword evidence="4" id="KW-1185">Reference proteome</keyword>
<feature type="region of interest" description="Disordered" evidence="1">
    <location>
        <begin position="89"/>
        <end position="126"/>
    </location>
</feature>
<accession>A0ABT1UC63</accession>
<comment type="caution">
    <text evidence="3">The sequence shown here is derived from an EMBL/GenBank/DDBJ whole genome shotgun (WGS) entry which is preliminary data.</text>
</comment>
<sequence>MYLFDSQDHSLAGGELVSTAGPPASANPAHSIFAALLGEERPIDMLTLLSLLVLLLHVWLLTWLLRPVEQLTPAQPLMMEVSMLAVSAPKPAVAPPPPAPPPPAKKTPPKKTKPKPVRKPPPPVAQ</sequence>
<keyword evidence="2" id="KW-1133">Transmembrane helix</keyword>
<reference evidence="3 4" key="1">
    <citation type="submission" date="2022-07" db="EMBL/GenBank/DDBJ databases">
        <title>Methylomonas rivi sp. nov., Methylomonas rosea sp. nov., Methylomonas aureus sp. nov. and Methylomonas subterranea sp. nov., four novel methanotrophs isolated from a freshwater creek and the deep terrestrial subsurface.</title>
        <authorList>
            <person name="Abin C."/>
            <person name="Sankaranarayanan K."/>
            <person name="Garner C."/>
            <person name="Sindelar R."/>
            <person name="Kotary K."/>
            <person name="Garner R."/>
            <person name="Barclay S."/>
            <person name="Lawson P."/>
            <person name="Krumholz L."/>
        </authorList>
    </citation>
    <scope>NUCLEOTIDE SEQUENCE [LARGE SCALE GENOMIC DNA]</scope>
    <source>
        <strain evidence="3 4">WSC-6</strain>
    </source>
</reference>
<keyword evidence="2" id="KW-0472">Membrane</keyword>
<evidence type="ECO:0000256" key="2">
    <source>
        <dbReference type="SAM" id="Phobius"/>
    </source>
</evidence>
<keyword evidence="2" id="KW-0812">Transmembrane</keyword>
<dbReference type="EMBL" id="JANIBK010000369">
    <property type="protein sequence ID" value="MCQ8131103.1"/>
    <property type="molecule type" value="Genomic_DNA"/>
</dbReference>
<evidence type="ECO:0000256" key="1">
    <source>
        <dbReference type="SAM" id="MobiDB-lite"/>
    </source>
</evidence>
<organism evidence="3 4">
    <name type="scientific">Methylomonas rivi</name>
    <dbReference type="NCBI Taxonomy" id="2952226"/>
    <lineage>
        <taxon>Bacteria</taxon>
        <taxon>Pseudomonadati</taxon>
        <taxon>Pseudomonadota</taxon>
        <taxon>Gammaproteobacteria</taxon>
        <taxon>Methylococcales</taxon>
        <taxon>Methylococcaceae</taxon>
        <taxon>Methylomonas</taxon>
    </lineage>
</organism>
<evidence type="ECO:0000313" key="4">
    <source>
        <dbReference type="Proteomes" id="UP001524586"/>
    </source>
</evidence>
<gene>
    <name evidence="3" type="ORF">NP596_21790</name>
</gene>
<feature type="compositionally biased region" description="Pro residues" evidence="1">
    <location>
        <begin position="92"/>
        <end position="106"/>
    </location>
</feature>
<dbReference type="Proteomes" id="UP001524586">
    <property type="component" value="Unassembled WGS sequence"/>
</dbReference>
<name>A0ABT1UC63_9GAMM</name>
<feature type="non-terminal residue" evidence="3">
    <location>
        <position position="126"/>
    </location>
</feature>
<feature type="transmembrane region" description="Helical" evidence="2">
    <location>
        <begin position="45"/>
        <end position="65"/>
    </location>
</feature>